<gene>
    <name evidence="2" type="ORF">RhiirA1_89848</name>
    <name evidence="1" type="ORF">RhiirA5_235770</name>
</gene>
<dbReference type="VEuPathDB" id="FungiDB:FUN_002253"/>
<dbReference type="Proteomes" id="UP000232688">
    <property type="component" value="Unassembled WGS sequence"/>
</dbReference>
<organism evidence="2 3">
    <name type="scientific">Rhizophagus irregularis</name>
    <dbReference type="NCBI Taxonomy" id="588596"/>
    <lineage>
        <taxon>Eukaryota</taxon>
        <taxon>Fungi</taxon>
        <taxon>Fungi incertae sedis</taxon>
        <taxon>Mucoromycota</taxon>
        <taxon>Glomeromycotina</taxon>
        <taxon>Glomeromycetes</taxon>
        <taxon>Glomerales</taxon>
        <taxon>Glomeraceae</taxon>
        <taxon>Rhizophagus</taxon>
    </lineage>
</organism>
<reference evidence="2 3" key="4">
    <citation type="submission" date="2017-10" db="EMBL/GenBank/DDBJ databases">
        <title>Genome analyses suggest a sexual origin of heterokaryosis in a supposedly ancient asexual fungus.</title>
        <authorList>
            <person name="Corradi N."/>
            <person name="Sedzielewska K."/>
            <person name="Noel J."/>
            <person name="Charron P."/>
            <person name="Farinelli L."/>
            <person name="Marton T."/>
            <person name="Kruger M."/>
            <person name="Pelin A."/>
            <person name="Brachmann A."/>
            <person name="Corradi N."/>
        </authorList>
    </citation>
    <scope>NUCLEOTIDE SEQUENCE [LARGE SCALE GENOMIC DNA]</scope>
    <source>
        <strain evidence="2 3">A1</strain>
    </source>
</reference>
<sequence>MKSSRLSIARYFEMMTAIIIVEFYVRNYFEKVQLVINWINLNQPLSREKYALNKWINYYASRLNCVNSFENRNRNSVIYFLFSH</sequence>
<proteinExistence type="predicted"/>
<accession>A0A2N0SJ42</accession>
<dbReference type="Proteomes" id="UP000232722">
    <property type="component" value="Unassembled WGS sequence"/>
</dbReference>
<name>A0A2N0SJ42_9GLOM</name>
<evidence type="ECO:0000313" key="4">
    <source>
        <dbReference type="Proteomes" id="UP000232722"/>
    </source>
</evidence>
<dbReference type="AlphaFoldDB" id="A0A2N0SJ42"/>
<reference evidence="1 4" key="2">
    <citation type="submission" date="2017-09" db="EMBL/GenBank/DDBJ databases">
        <title>Extensive intraspecific genome diversity in a model arbuscular mycorrhizal fungus.</title>
        <authorList>
            <person name="Chen E.C."/>
            <person name="Morin E."/>
            <person name="Beaudet D."/>
            <person name="Noel J."/>
            <person name="Ndikumana S."/>
            <person name="Charron P."/>
            <person name="St-Onge C."/>
            <person name="Giorgi J."/>
            <person name="Grigoriev I.V."/>
            <person name="Roux C."/>
            <person name="Martin F.M."/>
            <person name="Corradi N."/>
        </authorList>
    </citation>
    <scope>NUCLEOTIDE SEQUENCE [LARGE SCALE GENOMIC DNA]</scope>
    <source>
        <strain evidence="1 4">A5</strain>
    </source>
</reference>
<dbReference type="EMBL" id="LLXH01000020">
    <property type="protein sequence ID" value="PKC75572.1"/>
    <property type="molecule type" value="Genomic_DNA"/>
</dbReference>
<reference evidence="2 3" key="3">
    <citation type="submission" date="2017-10" db="EMBL/GenBank/DDBJ databases">
        <title>Extensive intraspecific genome diversity in a model arbuscular mycorrhizal fungus.</title>
        <authorList>
            <person name="Chen E.C.H."/>
            <person name="Morin E."/>
            <person name="Baudet D."/>
            <person name="Noel J."/>
            <person name="Ndikumana S."/>
            <person name="Charron P."/>
            <person name="St-Onge C."/>
            <person name="Giorgi J."/>
            <person name="Grigoriev I.V."/>
            <person name="Roux C."/>
            <person name="Martin F.M."/>
            <person name="Corradi N."/>
        </authorList>
    </citation>
    <scope>NUCLEOTIDE SEQUENCE [LARGE SCALE GENOMIC DNA]</scope>
    <source>
        <strain evidence="2 3">A1</strain>
    </source>
</reference>
<evidence type="ECO:0000313" key="2">
    <source>
        <dbReference type="EMBL" id="PKC75572.1"/>
    </source>
</evidence>
<comment type="caution">
    <text evidence="2">The sequence shown here is derived from an EMBL/GenBank/DDBJ whole genome shotgun (WGS) entry which is preliminary data.</text>
</comment>
<dbReference type="VEuPathDB" id="FungiDB:RhiirA1_89848"/>
<protein>
    <submittedName>
        <fullName evidence="2">Uncharacterized protein</fullName>
    </submittedName>
</protein>
<dbReference type="EMBL" id="LLXJ01000098">
    <property type="protein sequence ID" value="PKC15201.1"/>
    <property type="molecule type" value="Genomic_DNA"/>
</dbReference>
<reference evidence="1 4" key="1">
    <citation type="submission" date="2016-04" db="EMBL/GenBank/DDBJ databases">
        <title>Genome analyses suggest a sexual origin of heterokaryosis in a supposedly ancient asexual fungus.</title>
        <authorList>
            <person name="Ropars J."/>
            <person name="Sedzielewska K."/>
            <person name="Noel J."/>
            <person name="Charron P."/>
            <person name="Farinelli L."/>
            <person name="Marton T."/>
            <person name="Kruger M."/>
            <person name="Pelin A."/>
            <person name="Brachmann A."/>
            <person name="Corradi N."/>
        </authorList>
    </citation>
    <scope>NUCLEOTIDE SEQUENCE [LARGE SCALE GENOMIC DNA]</scope>
    <source>
        <strain evidence="1 4">A5</strain>
    </source>
</reference>
<evidence type="ECO:0000313" key="3">
    <source>
        <dbReference type="Proteomes" id="UP000232688"/>
    </source>
</evidence>
<evidence type="ECO:0000313" key="1">
    <source>
        <dbReference type="EMBL" id="PKC15201.1"/>
    </source>
</evidence>